<evidence type="ECO:0000256" key="1">
    <source>
        <dbReference type="ARBA" id="ARBA00007074"/>
    </source>
</evidence>
<dbReference type="GO" id="GO:0008234">
    <property type="term" value="F:cysteine-type peptidase activity"/>
    <property type="evidence" value="ECO:0007669"/>
    <property type="project" value="UniProtKB-KW"/>
</dbReference>
<comment type="caution">
    <text evidence="7">The sequence shown here is derived from an EMBL/GenBank/DDBJ whole genome shotgun (WGS) entry which is preliminary data.</text>
</comment>
<dbReference type="InterPro" id="IPR052062">
    <property type="entry name" value="Murein_DD/LD_carboxypeptidase"/>
</dbReference>
<keyword evidence="3" id="KW-0732">Signal</keyword>
<evidence type="ECO:0000256" key="2">
    <source>
        <dbReference type="ARBA" id="ARBA00022670"/>
    </source>
</evidence>
<evidence type="ECO:0000313" key="8">
    <source>
        <dbReference type="Proteomes" id="UP000051861"/>
    </source>
</evidence>
<protein>
    <recommendedName>
        <fullName evidence="6">NlpC/P60 domain-containing protein</fullName>
    </recommendedName>
</protein>
<dbReference type="AlphaFoldDB" id="A0A0S7Y2L7"/>
<accession>A0A0S7Y2L7</accession>
<evidence type="ECO:0000256" key="5">
    <source>
        <dbReference type="ARBA" id="ARBA00022807"/>
    </source>
</evidence>
<dbReference type="SUPFAM" id="SSF54001">
    <property type="entry name" value="Cysteine proteinases"/>
    <property type="match status" value="1"/>
</dbReference>
<dbReference type="Proteomes" id="UP000051861">
    <property type="component" value="Unassembled WGS sequence"/>
</dbReference>
<evidence type="ECO:0000256" key="3">
    <source>
        <dbReference type="ARBA" id="ARBA00022729"/>
    </source>
</evidence>
<proteinExistence type="inferred from homology"/>
<dbReference type="PANTHER" id="PTHR47360:SF1">
    <property type="entry name" value="ENDOPEPTIDASE NLPC-RELATED"/>
    <property type="match status" value="1"/>
</dbReference>
<keyword evidence="5" id="KW-0788">Thiol protease</keyword>
<feature type="domain" description="NlpC/P60" evidence="6">
    <location>
        <begin position="1"/>
        <end position="123"/>
    </location>
</feature>
<dbReference type="InterPro" id="IPR038765">
    <property type="entry name" value="Papain-like_cys_pep_sf"/>
</dbReference>
<organism evidence="7 8">
    <name type="scientific">candidate division WOR-1 bacterium DG_54_3</name>
    <dbReference type="NCBI Taxonomy" id="1703775"/>
    <lineage>
        <taxon>Bacteria</taxon>
        <taxon>Bacillati</taxon>
        <taxon>Saganbacteria</taxon>
    </lineage>
</organism>
<dbReference type="PROSITE" id="PS51935">
    <property type="entry name" value="NLPC_P60"/>
    <property type="match status" value="1"/>
</dbReference>
<reference evidence="7 8" key="1">
    <citation type="journal article" date="2015" name="Microbiome">
        <title>Genomic resolution of linkages in carbon, nitrogen, and sulfur cycling among widespread estuary sediment bacteria.</title>
        <authorList>
            <person name="Baker B.J."/>
            <person name="Lazar C.S."/>
            <person name="Teske A.P."/>
            <person name="Dick G.J."/>
        </authorList>
    </citation>
    <scope>NUCLEOTIDE SEQUENCE [LARGE SCALE GENOMIC DNA]</scope>
    <source>
        <strain evidence="7">DG_54_3</strain>
    </source>
</reference>
<keyword evidence="4" id="KW-0378">Hydrolase</keyword>
<sequence length="124" mass="13960">MKSKINEKKMNYVVESYLGTPYKKKGTSRHGIDCSGLVVEVYRRYAGINLPQGTDRLYKLPKVKNLLYGDLVFFAFDSREATHVGIYVGGGKFVHASESQGVIISSLDEDYYAKNYIGARRVIP</sequence>
<dbReference type="Pfam" id="PF00877">
    <property type="entry name" value="NLPC_P60"/>
    <property type="match status" value="1"/>
</dbReference>
<name>A0A0S7Y2L7_UNCSA</name>
<dbReference type="GO" id="GO:0006508">
    <property type="term" value="P:proteolysis"/>
    <property type="evidence" value="ECO:0007669"/>
    <property type="project" value="UniProtKB-KW"/>
</dbReference>
<dbReference type="PANTHER" id="PTHR47360">
    <property type="entry name" value="MUREIN DD-ENDOPEPTIDASE MEPS/MUREIN LD-CARBOXYPEPTIDASE"/>
    <property type="match status" value="1"/>
</dbReference>
<keyword evidence="2" id="KW-0645">Protease</keyword>
<evidence type="ECO:0000259" key="6">
    <source>
        <dbReference type="PROSITE" id="PS51935"/>
    </source>
</evidence>
<evidence type="ECO:0000313" key="7">
    <source>
        <dbReference type="EMBL" id="KPJ68635.1"/>
    </source>
</evidence>
<dbReference type="Gene3D" id="3.90.1720.10">
    <property type="entry name" value="endopeptidase domain like (from Nostoc punctiforme)"/>
    <property type="match status" value="1"/>
</dbReference>
<dbReference type="InterPro" id="IPR000064">
    <property type="entry name" value="NLP_P60_dom"/>
</dbReference>
<comment type="similarity">
    <text evidence="1">Belongs to the peptidase C40 family.</text>
</comment>
<gene>
    <name evidence="7" type="ORF">AMJ44_06035</name>
</gene>
<evidence type="ECO:0000256" key="4">
    <source>
        <dbReference type="ARBA" id="ARBA00022801"/>
    </source>
</evidence>
<dbReference type="EMBL" id="LIZX01000047">
    <property type="protein sequence ID" value="KPJ68635.1"/>
    <property type="molecule type" value="Genomic_DNA"/>
</dbReference>